<dbReference type="AlphaFoldDB" id="A0A1H5T0M4"/>
<accession>A0A1H5T0M4</accession>
<keyword evidence="2" id="KW-1185">Reference proteome</keyword>
<name>A0A1H5T0M4_9CLOT</name>
<proteinExistence type="predicted"/>
<dbReference type="Proteomes" id="UP000242850">
    <property type="component" value="Unassembled WGS sequence"/>
</dbReference>
<dbReference type="OrthoDB" id="1953412at2"/>
<reference evidence="2" key="1">
    <citation type="submission" date="2016-10" db="EMBL/GenBank/DDBJ databases">
        <authorList>
            <person name="Varghese N."/>
            <person name="Submissions S."/>
        </authorList>
    </citation>
    <scope>NUCLEOTIDE SEQUENCE [LARGE SCALE GENOMIC DNA]</scope>
    <source>
        <strain evidence="2">DSM 5463</strain>
    </source>
</reference>
<sequence>MGVYTKDLGRYKNIAEKYKRAKETIKISMPIEFEKNIYRVLEYFKPSFFEKTTTGILVITNDGFLVKDKKIQREVLRIYYYLDILLEDESINRLKSAIASEKEIKKEILNYNDAIDVLNTSGSNIKGIDKVIDLLKKLPDIKRENNKAIEEYLCFVEKYRNCDVINSNIIDELLKVYRNVLLINFKRVKEINKARMLYDSLKEFSSKNKKRISNRLNGMSLRFARLEMIVDRLKNILVIYDKILDMDDERYIEYLKLQENININNKLKLIRE</sequence>
<organism evidence="1 2">
    <name type="scientific">Caloramator fervidus</name>
    <dbReference type="NCBI Taxonomy" id="29344"/>
    <lineage>
        <taxon>Bacteria</taxon>
        <taxon>Bacillati</taxon>
        <taxon>Bacillota</taxon>
        <taxon>Clostridia</taxon>
        <taxon>Eubacteriales</taxon>
        <taxon>Clostridiaceae</taxon>
        <taxon>Caloramator</taxon>
    </lineage>
</organism>
<protein>
    <submittedName>
        <fullName evidence="1">Uncharacterized protein</fullName>
    </submittedName>
</protein>
<dbReference type="EMBL" id="FNUK01000004">
    <property type="protein sequence ID" value="SEF56383.1"/>
    <property type="molecule type" value="Genomic_DNA"/>
</dbReference>
<evidence type="ECO:0000313" key="2">
    <source>
        <dbReference type="Proteomes" id="UP000242850"/>
    </source>
</evidence>
<gene>
    <name evidence="1" type="ORF">SAMN05660865_00521</name>
</gene>
<dbReference type="RefSeq" id="WP_103895528.1">
    <property type="nucleotide sequence ID" value="NZ_FNUK01000004.1"/>
</dbReference>
<evidence type="ECO:0000313" key="1">
    <source>
        <dbReference type="EMBL" id="SEF56383.1"/>
    </source>
</evidence>